<name>A0A9N9WCN7_9NEOP</name>
<reference evidence="9" key="2">
    <citation type="submission" date="2022-10" db="EMBL/GenBank/DDBJ databases">
        <authorList>
            <consortium name="ENA_rothamsted_submissions"/>
            <consortium name="culmorum"/>
            <person name="King R."/>
        </authorList>
    </citation>
    <scope>NUCLEOTIDE SEQUENCE</scope>
</reference>
<sequence>MYTTCVIWLAFVPLYFGTASHVPLRVTSMAVTISLSASVTLVCLFSPKLYIILIRPERNVRQSIMPVRYSRKPPHQHSLLPIQNKKTPCADKETQTEAADFKKLSNGQTVPGLQDTKETTEEPNMKEDNEPIQCNNITAISNNSSDRIKQANIENVKINNPNDKIINVNITNDKADTL</sequence>
<dbReference type="InterPro" id="IPR050726">
    <property type="entry name" value="mGluR"/>
</dbReference>
<keyword evidence="3 7" id="KW-1133">Transmembrane helix</keyword>
<evidence type="ECO:0000313" key="10">
    <source>
        <dbReference type="Proteomes" id="UP001153714"/>
    </source>
</evidence>
<dbReference type="InterPro" id="IPR017978">
    <property type="entry name" value="GPCR_3_C"/>
</dbReference>
<dbReference type="GO" id="GO:0004930">
    <property type="term" value="F:G protein-coupled receptor activity"/>
    <property type="evidence" value="ECO:0007669"/>
    <property type="project" value="InterPro"/>
</dbReference>
<feature type="transmembrane region" description="Helical" evidence="7">
    <location>
        <begin position="29"/>
        <end position="53"/>
    </location>
</feature>
<feature type="region of interest" description="Disordered" evidence="6">
    <location>
        <begin position="107"/>
        <end position="129"/>
    </location>
</feature>
<dbReference type="GO" id="GO:0016020">
    <property type="term" value="C:membrane"/>
    <property type="evidence" value="ECO:0007669"/>
    <property type="project" value="UniProtKB-SubCell"/>
</dbReference>
<comment type="subcellular location">
    <subcellularLocation>
        <location evidence="1">Membrane</location>
        <topology evidence="1">Multi-pass membrane protein</topology>
    </subcellularLocation>
</comment>
<evidence type="ECO:0000256" key="4">
    <source>
        <dbReference type="ARBA" id="ARBA00023136"/>
    </source>
</evidence>
<keyword evidence="5" id="KW-0325">Glycoprotein</keyword>
<feature type="domain" description="G-protein coupled receptors family 3 profile" evidence="8">
    <location>
        <begin position="1"/>
        <end position="68"/>
    </location>
</feature>
<keyword evidence="4 7" id="KW-0472">Membrane</keyword>
<evidence type="ECO:0000256" key="2">
    <source>
        <dbReference type="ARBA" id="ARBA00022692"/>
    </source>
</evidence>
<evidence type="ECO:0000256" key="5">
    <source>
        <dbReference type="ARBA" id="ARBA00023180"/>
    </source>
</evidence>
<organism evidence="9 10">
    <name type="scientific">Diatraea saccharalis</name>
    <name type="common">sugarcane borer</name>
    <dbReference type="NCBI Taxonomy" id="40085"/>
    <lineage>
        <taxon>Eukaryota</taxon>
        <taxon>Metazoa</taxon>
        <taxon>Ecdysozoa</taxon>
        <taxon>Arthropoda</taxon>
        <taxon>Hexapoda</taxon>
        <taxon>Insecta</taxon>
        <taxon>Pterygota</taxon>
        <taxon>Neoptera</taxon>
        <taxon>Endopterygota</taxon>
        <taxon>Lepidoptera</taxon>
        <taxon>Glossata</taxon>
        <taxon>Ditrysia</taxon>
        <taxon>Pyraloidea</taxon>
        <taxon>Crambidae</taxon>
        <taxon>Crambinae</taxon>
        <taxon>Diatraea</taxon>
    </lineage>
</organism>
<feature type="compositionally biased region" description="Basic and acidic residues" evidence="6">
    <location>
        <begin position="115"/>
        <end position="129"/>
    </location>
</feature>
<evidence type="ECO:0000313" key="9">
    <source>
        <dbReference type="EMBL" id="CAG9786493.1"/>
    </source>
</evidence>
<dbReference type="OrthoDB" id="425344at2759"/>
<keyword evidence="10" id="KW-1185">Reference proteome</keyword>
<dbReference type="EMBL" id="OU893347">
    <property type="protein sequence ID" value="CAG9786493.1"/>
    <property type="molecule type" value="Genomic_DNA"/>
</dbReference>
<evidence type="ECO:0000259" key="8">
    <source>
        <dbReference type="PROSITE" id="PS50259"/>
    </source>
</evidence>
<dbReference type="PANTHER" id="PTHR24060">
    <property type="entry name" value="METABOTROPIC GLUTAMATE RECEPTOR"/>
    <property type="match status" value="1"/>
</dbReference>
<evidence type="ECO:0000256" key="7">
    <source>
        <dbReference type="SAM" id="Phobius"/>
    </source>
</evidence>
<dbReference type="AlphaFoldDB" id="A0A9N9WCN7"/>
<reference evidence="9" key="1">
    <citation type="submission" date="2021-12" db="EMBL/GenBank/DDBJ databases">
        <authorList>
            <person name="King R."/>
        </authorList>
    </citation>
    <scope>NUCLEOTIDE SEQUENCE</scope>
</reference>
<evidence type="ECO:0000256" key="1">
    <source>
        <dbReference type="ARBA" id="ARBA00004141"/>
    </source>
</evidence>
<protein>
    <recommendedName>
        <fullName evidence="8">G-protein coupled receptors family 3 profile domain-containing protein</fullName>
    </recommendedName>
</protein>
<accession>A0A9N9WCN7</accession>
<dbReference type="PROSITE" id="PS50259">
    <property type="entry name" value="G_PROTEIN_RECEP_F3_4"/>
    <property type="match status" value="1"/>
</dbReference>
<gene>
    <name evidence="9" type="ORF">DIATSA_LOCUS4439</name>
</gene>
<keyword evidence="2 7" id="KW-0812">Transmembrane</keyword>
<evidence type="ECO:0000256" key="3">
    <source>
        <dbReference type="ARBA" id="ARBA00022989"/>
    </source>
</evidence>
<proteinExistence type="predicted"/>
<dbReference type="Proteomes" id="UP001153714">
    <property type="component" value="Chromosome 16"/>
</dbReference>
<evidence type="ECO:0000256" key="6">
    <source>
        <dbReference type="SAM" id="MobiDB-lite"/>
    </source>
</evidence>